<keyword evidence="4" id="KW-1185">Reference proteome</keyword>
<evidence type="ECO:0000256" key="1">
    <source>
        <dbReference type="SAM" id="MobiDB-lite"/>
    </source>
</evidence>
<dbReference type="PANTHER" id="PTHR21494:SF0">
    <property type="entry name" value="ACTIVATING SIGNAL COINTEGRATOR 1 COMPLEX SUBUNIT 2"/>
    <property type="match status" value="1"/>
</dbReference>
<feature type="compositionally biased region" description="Gly residues" evidence="1">
    <location>
        <begin position="617"/>
        <end position="629"/>
    </location>
</feature>
<accession>A0A5N7ANK6</accession>
<feature type="compositionally biased region" description="Gly residues" evidence="1">
    <location>
        <begin position="637"/>
        <end position="652"/>
    </location>
</feature>
<dbReference type="CDD" id="cd14364">
    <property type="entry name" value="CUE_ASCC2"/>
    <property type="match status" value="1"/>
</dbReference>
<dbReference type="OrthoDB" id="5577209at2759"/>
<dbReference type="PROSITE" id="PS51140">
    <property type="entry name" value="CUE"/>
    <property type="match status" value="1"/>
</dbReference>
<proteinExistence type="predicted"/>
<dbReference type="AlphaFoldDB" id="A0A5N7ANK6"/>
<feature type="compositionally biased region" description="Polar residues" evidence="1">
    <location>
        <begin position="385"/>
        <end position="395"/>
    </location>
</feature>
<dbReference type="SUPFAM" id="SSF46934">
    <property type="entry name" value="UBA-like"/>
    <property type="match status" value="1"/>
</dbReference>
<dbReference type="InterPro" id="IPR041800">
    <property type="entry name" value="ASCC2_CUE"/>
</dbReference>
<dbReference type="InterPro" id="IPR009060">
    <property type="entry name" value="UBA-like_sf"/>
</dbReference>
<dbReference type="EMBL" id="ML736426">
    <property type="protein sequence ID" value="KAE8371442.1"/>
    <property type="molecule type" value="Genomic_DNA"/>
</dbReference>
<feature type="domain" description="CUE" evidence="2">
    <location>
        <begin position="330"/>
        <end position="373"/>
    </location>
</feature>
<evidence type="ECO:0000313" key="3">
    <source>
        <dbReference type="EMBL" id="KAE8371442.1"/>
    </source>
</evidence>
<feature type="region of interest" description="Disordered" evidence="1">
    <location>
        <begin position="374"/>
        <end position="422"/>
    </location>
</feature>
<dbReference type="PANTHER" id="PTHR21494">
    <property type="entry name" value="ACTIVATING SIGNAL COINTEGRATOR 1 COMPLEX SUBUNIT 2 ASC-1 COMPLEX SUBUNIT P100"/>
    <property type="match status" value="1"/>
</dbReference>
<reference evidence="3 4" key="1">
    <citation type="submission" date="2019-04" db="EMBL/GenBank/DDBJ databases">
        <title>Friends and foes A comparative genomics studyof 23 Aspergillus species from section Flavi.</title>
        <authorList>
            <consortium name="DOE Joint Genome Institute"/>
            <person name="Kjaerbolling I."/>
            <person name="Vesth T."/>
            <person name="Frisvad J.C."/>
            <person name="Nybo J.L."/>
            <person name="Theobald S."/>
            <person name="Kildgaard S."/>
            <person name="Isbrandt T."/>
            <person name="Kuo A."/>
            <person name="Sato A."/>
            <person name="Lyhne E.K."/>
            <person name="Kogle M.E."/>
            <person name="Wiebenga A."/>
            <person name="Kun R.S."/>
            <person name="Lubbers R.J."/>
            <person name="Makela M.R."/>
            <person name="Barry K."/>
            <person name="Chovatia M."/>
            <person name="Clum A."/>
            <person name="Daum C."/>
            <person name="Haridas S."/>
            <person name="He G."/>
            <person name="LaButti K."/>
            <person name="Lipzen A."/>
            <person name="Mondo S."/>
            <person name="Riley R."/>
            <person name="Salamov A."/>
            <person name="Simmons B.A."/>
            <person name="Magnuson J.K."/>
            <person name="Henrissat B."/>
            <person name="Mortensen U.H."/>
            <person name="Larsen T.O."/>
            <person name="Devries R.P."/>
            <person name="Grigoriev I.V."/>
            <person name="Machida M."/>
            <person name="Baker S.E."/>
            <person name="Andersen M.R."/>
        </authorList>
    </citation>
    <scope>NUCLEOTIDE SEQUENCE [LARGE SCALE GENOMIC DNA]</scope>
    <source>
        <strain evidence="3 4">IBT 29228</strain>
    </source>
</reference>
<feature type="compositionally biased region" description="Basic residues" evidence="1">
    <location>
        <begin position="670"/>
        <end position="684"/>
    </location>
</feature>
<evidence type="ECO:0000259" key="2">
    <source>
        <dbReference type="PROSITE" id="PS51140"/>
    </source>
</evidence>
<dbReference type="Gene3D" id="1.10.8.10">
    <property type="entry name" value="DNA helicase RuvA subunit, C-terminal domain"/>
    <property type="match status" value="1"/>
</dbReference>
<dbReference type="GO" id="GO:0043130">
    <property type="term" value="F:ubiquitin binding"/>
    <property type="evidence" value="ECO:0007669"/>
    <property type="project" value="InterPro"/>
</dbReference>
<name>A0A5N7ANK6_9EURO</name>
<sequence>MANWPSLASVPPPAVQSAIPPQEWELYIDAWILLLSLRIEASDAEFAKYAPTDDSAVSFLASFYDQLGTPGLHTGPKARTLRKLCFLLTRRLLLDTPTPQPDLLGWKYLGHMCSCYPSSSALKKLLSEAWDRHEDAMSSNLEKAKTAMTKQLSIPTSAQAPGTISDIRLLTILGSVLPACGQALMAGSDFLDTCCEVYQAHRRDDFRKVLVAIVYVGLTSLLKGPKPNLSLLLDQLFSLKASAGINAPTTKKDPTLLSDLICSSDLLIRLDRYLISHPQKRGQDLISSLRAYQAESNVFHHRYQKQKKRLDKGKSRAATNLPQAEDMHIHRMSVVTQIQDLFPDLGSGYIARLLDVYDDNPETVIAHLLDDSIPPELRGLDKSEQLPTTNSTDSTAPKHDPFLPRPTPPQIPSPPTQSRKNVFDKDVDLADLAETDKLHFGRANPDQTADDILADRSKHAANKAAIISALATFDSDDDERDDTYDVADVGGTVDATTADTDADAKRKAAESDELDLTLFRTYKATPALFARDSATRRSQPRASLKRETGMTDEAIEGWAVMLARDSKRLAKLEDRLSLSAVGPGGAGLMQPEIKPTAYRRPGRDGESGSETDEPAGSGSGSRGRGGAGRGRGRGGRRGGAGRGRGGNVGGSSDGNTTVQRQRKEENKASRANHNRRQQRAKKVARAGGMMG</sequence>
<dbReference type="InterPro" id="IPR003892">
    <property type="entry name" value="CUE"/>
</dbReference>
<evidence type="ECO:0000313" key="4">
    <source>
        <dbReference type="Proteomes" id="UP000326198"/>
    </source>
</evidence>
<dbReference type="InterPro" id="IPR052586">
    <property type="entry name" value="ASCC2"/>
</dbReference>
<dbReference type="SMART" id="SM00546">
    <property type="entry name" value="CUE"/>
    <property type="match status" value="1"/>
</dbReference>
<feature type="region of interest" description="Disordered" evidence="1">
    <location>
        <begin position="579"/>
        <end position="691"/>
    </location>
</feature>
<organism evidence="3 4">
    <name type="scientific">Aspergillus bertholletiae</name>
    <dbReference type="NCBI Taxonomy" id="1226010"/>
    <lineage>
        <taxon>Eukaryota</taxon>
        <taxon>Fungi</taxon>
        <taxon>Dikarya</taxon>
        <taxon>Ascomycota</taxon>
        <taxon>Pezizomycotina</taxon>
        <taxon>Eurotiomycetes</taxon>
        <taxon>Eurotiomycetidae</taxon>
        <taxon>Eurotiales</taxon>
        <taxon>Aspergillaceae</taxon>
        <taxon>Aspergillus</taxon>
        <taxon>Aspergillus subgen. Circumdati</taxon>
    </lineage>
</organism>
<dbReference type="Proteomes" id="UP000326198">
    <property type="component" value="Unassembled WGS sequence"/>
</dbReference>
<dbReference type="Pfam" id="PF02845">
    <property type="entry name" value="CUE"/>
    <property type="match status" value="1"/>
</dbReference>
<gene>
    <name evidence="3" type="ORF">BDV26DRAFT_276085</name>
</gene>
<protein>
    <recommendedName>
        <fullName evidence="2">CUE domain-containing protein</fullName>
    </recommendedName>
</protein>
<feature type="compositionally biased region" description="Pro residues" evidence="1">
    <location>
        <begin position="403"/>
        <end position="415"/>
    </location>
</feature>